<evidence type="ECO:0000313" key="4">
    <source>
        <dbReference type="EMBL" id="KAL0458721.1"/>
    </source>
</evidence>
<reference evidence="4" key="1">
    <citation type="submission" date="2020-06" db="EMBL/GenBank/DDBJ databases">
        <authorList>
            <person name="Li T."/>
            <person name="Hu X."/>
            <person name="Zhang T."/>
            <person name="Song X."/>
            <person name="Zhang H."/>
            <person name="Dai N."/>
            <person name="Sheng W."/>
            <person name="Hou X."/>
            <person name="Wei L."/>
        </authorList>
    </citation>
    <scope>NUCLEOTIDE SEQUENCE</scope>
    <source>
        <strain evidence="4">KEN1</strain>
        <tissue evidence="4">Leaf</tissue>
    </source>
</reference>
<dbReference type="Pfam" id="PF13456">
    <property type="entry name" value="RVT_3"/>
    <property type="match status" value="1"/>
</dbReference>
<dbReference type="InterPro" id="IPR012337">
    <property type="entry name" value="RNaseH-like_sf"/>
</dbReference>
<keyword evidence="2" id="KW-1133">Transmembrane helix</keyword>
<dbReference type="InterPro" id="IPR002156">
    <property type="entry name" value="RNaseH_domain"/>
</dbReference>
<dbReference type="EMBL" id="JACGWN010000002">
    <property type="protein sequence ID" value="KAL0458721.1"/>
    <property type="molecule type" value="Genomic_DNA"/>
</dbReference>
<keyword evidence="2" id="KW-0812">Transmembrane</keyword>
<dbReference type="PANTHER" id="PTHR47723:SF19">
    <property type="entry name" value="POLYNUCLEOTIDYL TRANSFERASE, RIBONUCLEASE H-LIKE SUPERFAMILY PROTEIN"/>
    <property type="match status" value="1"/>
</dbReference>
<proteinExistence type="predicted"/>
<feature type="region of interest" description="Disordered" evidence="1">
    <location>
        <begin position="107"/>
        <end position="126"/>
    </location>
</feature>
<dbReference type="CDD" id="cd06222">
    <property type="entry name" value="RNase_H_like"/>
    <property type="match status" value="1"/>
</dbReference>
<dbReference type="GO" id="GO:0003676">
    <property type="term" value="F:nucleic acid binding"/>
    <property type="evidence" value="ECO:0007669"/>
    <property type="project" value="InterPro"/>
</dbReference>
<evidence type="ECO:0000256" key="2">
    <source>
        <dbReference type="SAM" id="Phobius"/>
    </source>
</evidence>
<dbReference type="SUPFAM" id="SSF53098">
    <property type="entry name" value="Ribonuclease H-like"/>
    <property type="match status" value="1"/>
</dbReference>
<evidence type="ECO:0000259" key="3">
    <source>
        <dbReference type="PROSITE" id="PS50879"/>
    </source>
</evidence>
<accession>A0AAW2XY13</accession>
<feature type="transmembrane region" description="Helical" evidence="2">
    <location>
        <begin position="252"/>
        <end position="279"/>
    </location>
</feature>
<evidence type="ECO:0000256" key="1">
    <source>
        <dbReference type="SAM" id="MobiDB-lite"/>
    </source>
</evidence>
<comment type="caution">
    <text evidence="4">The sequence shown here is derived from an EMBL/GenBank/DDBJ whole genome shotgun (WGS) entry which is preliminary data.</text>
</comment>
<organism evidence="4">
    <name type="scientific">Sesamum latifolium</name>
    <dbReference type="NCBI Taxonomy" id="2727402"/>
    <lineage>
        <taxon>Eukaryota</taxon>
        <taxon>Viridiplantae</taxon>
        <taxon>Streptophyta</taxon>
        <taxon>Embryophyta</taxon>
        <taxon>Tracheophyta</taxon>
        <taxon>Spermatophyta</taxon>
        <taxon>Magnoliopsida</taxon>
        <taxon>eudicotyledons</taxon>
        <taxon>Gunneridae</taxon>
        <taxon>Pentapetalae</taxon>
        <taxon>asterids</taxon>
        <taxon>lamiids</taxon>
        <taxon>Lamiales</taxon>
        <taxon>Pedaliaceae</taxon>
        <taxon>Sesamum</taxon>
    </lineage>
</organism>
<dbReference type="AlphaFoldDB" id="A0AAW2XY13"/>
<feature type="transmembrane region" description="Helical" evidence="2">
    <location>
        <begin position="331"/>
        <end position="354"/>
    </location>
</feature>
<dbReference type="InterPro" id="IPR053151">
    <property type="entry name" value="RNase_H-like"/>
</dbReference>
<dbReference type="InterPro" id="IPR036397">
    <property type="entry name" value="RNaseH_sf"/>
</dbReference>
<dbReference type="Gene3D" id="3.30.420.10">
    <property type="entry name" value="Ribonuclease H-like superfamily/Ribonuclease H"/>
    <property type="match status" value="1"/>
</dbReference>
<dbReference type="PANTHER" id="PTHR47723">
    <property type="entry name" value="OS05G0353850 PROTEIN"/>
    <property type="match status" value="1"/>
</dbReference>
<dbReference type="InterPro" id="IPR044730">
    <property type="entry name" value="RNase_H-like_dom_plant"/>
</dbReference>
<reference evidence="4" key="2">
    <citation type="journal article" date="2024" name="Plant">
        <title>Genomic evolution and insights into agronomic trait innovations of Sesamum species.</title>
        <authorList>
            <person name="Miao H."/>
            <person name="Wang L."/>
            <person name="Qu L."/>
            <person name="Liu H."/>
            <person name="Sun Y."/>
            <person name="Le M."/>
            <person name="Wang Q."/>
            <person name="Wei S."/>
            <person name="Zheng Y."/>
            <person name="Lin W."/>
            <person name="Duan Y."/>
            <person name="Cao H."/>
            <person name="Xiong S."/>
            <person name="Wang X."/>
            <person name="Wei L."/>
            <person name="Li C."/>
            <person name="Ma Q."/>
            <person name="Ju M."/>
            <person name="Zhao R."/>
            <person name="Li G."/>
            <person name="Mu C."/>
            <person name="Tian Q."/>
            <person name="Mei H."/>
            <person name="Zhang T."/>
            <person name="Gao T."/>
            <person name="Zhang H."/>
        </authorList>
    </citation>
    <scope>NUCLEOTIDE SEQUENCE</scope>
    <source>
        <strain evidence="4">KEN1</strain>
    </source>
</reference>
<feature type="domain" description="RNase H type-1" evidence="3">
    <location>
        <begin position="122"/>
        <end position="227"/>
    </location>
</feature>
<protein>
    <recommendedName>
        <fullName evidence="3">RNase H type-1 domain-containing protein</fullName>
    </recommendedName>
</protein>
<keyword evidence="2" id="KW-0472">Membrane</keyword>
<name>A0AAW2XY13_9LAMI</name>
<dbReference type="PROSITE" id="PS50879">
    <property type="entry name" value="RNASE_H_1"/>
    <property type="match status" value="1"/>
</dbReference>
<gene>
    <name evidence="4" type="ORF">Slati_0499300</name>
</gene>
<sequence>MELSLPNPLGMKFVASNQYNIFIDPFGPSCLFPIFRSLLGGSSTTGYLLRRNSNKRGSHWSPNAVVVKLKKSFHIYFFTTSTLWKLGATLLLNSRLIFLKLMISSSLSSPGKPDSEQNRMRHPQRPSWESDLCFSRAFGNTTNTQAELRAIHRGLQICIDKGLHNIWIETDATAIIKLISTPRQGEWNLQTTLQIIRKFLSQMDYKISHVFREGNQAANFLANQACNAQQLHILPEDALPGKVKAHDRFYSVLLLLFYCFCSVVVVLLFCCCWQCWLLSGNATAVPPGSAGLEQLVVAYLSRKAAATASVSTSISTTLQLQVWWLLSSMDLVIYLELSCSYFLVSLLGAVSHFCA</sequence>
<dbReference type="GO" id="GO:0004523">
    <property type="term" value="F:RNA-DNA hybrid ribonuclease activity"/>
    <property type="evidence" value="ECO:0007669"/>
    <property type="project" value="InterPro"/>
</dbReference>